<feature type="coiled-coil region" evidence="1">
    <location>
        <begin position="40"/>
        <end position="132"/>
    </location>
</feature>
<reference evidence="3 4" key="1">
    <citation type="submission" date="2017-06" db="EMBL/GenBank/DDBJ databases">
        <authorList>
            <person name="Kim H.J."/>
            <person name="Triplett B.A."/>
        </authorList>
    </citation>
    <scope>NUCLEOTIDE SEQUENCE [LARGE SCALE GENOMIC DNA]</scope>
    <source>
        <strain evidence="3 4">DSM 14713</strain>
    </source>
</reference>
<feature type="coiled-coil region" evidence="1">
    <location>
        <begin position="163"/>
        <end position="197"/>
    </location>
</feature>
<dbReference type="KEGG" id="mbd:MEBOL_003750"/>
<dbReference type="AlphaFoldDB" id="A0A250IGE4"/>
<evidence type="ECO:0000313" key="4">
    <source>
        <dbReference type="Proteomes" id="UP000217289"/>
    </source>
</evidence>
<feature type="compositionally biased region" description="Pro residues" evidence="2">
    <location>
        <begin position="332"/>
        <end position="343"/>
    </location>
</feature>
<feature type="region of interest" description="Disordered" evidence="2">
    <location>
        <begin position="297"/>
        <end position="348"/>
    </location>
</feature>
<proteinExistence type="predicted"/>
<sequence length="373" mass="40584">MKRNATSRPPPEGALQEVRRGCTDLGQQVEGIAEQVVPVLRQATQELGRMEAQRDELRKTASRDAPPVVLPRLLERIEEQGQHVKRLERASRGLKELLSAISGLGEQLQEGLARQEEERREQDALVREEKRLWLRELLNLRQRAGGGTPTPSEDSHQAGGEETVRLRAERDGLAQRVESLERELATREQALSAKEQTLADLRRMIVLLSGDKAPGASPPPQPLPPPLSLPVVAAPVRQTPARGRQAVKASNQMFGNSTMALAHSMLETLGTEEEPSTESFANATRAPSMEIMLGPLDELEAGGPSEPPPVPAVTPTANQPAMAKAGARVPAPERPSVPEPPRPALNRPGTLVISEDMFSDMLVDENPPPTGRK</sequence>
<dbReference type="OrthoDB" id="5513957at2"/>
<dbReference type="EMBL" id="CP022163">
    <property type="protein sequence ID" value="ATB30290.1"/>
    <property type="molecule type" value="Genomic_DNA"/>
</dbReference>
<keyword evidence="4" id="KW-1185">Reference proteome</keyword>
<dbReference type="Proteomes" id="UP000217289">
    <property type="component" value="Chromosome"/>
</dbReference>
<name>A0A250IGE4_9BACT</name>
<protein>
    <submittedName>
        <fullName evidence="3">Uncharacterized protein</fullName>
    </submittedName>
</protein>
<evidence type="ECO:0000313" key="3">
    <source>
        <dbReference type="EMBL" id="ATB30290.1"/>
    </source>
</evidence>
<organism evidence="3 4">
    <name type="scientific">Melittangium boletus DSM 14713</name>
    <dbReference type="NCBI Taxonomy" id="1294270"/>
    <lineage>
        <taxon>Bacteria</taxon>
        <taxon>Pseudomonadati</taxon>
        <taxon>Myxococcota</taxon>
        <taxon>Myxococcia</taxon>
        <taxon>Myxococcales</taxon>
        <taxon>Cystobacterineae</taxon>
        <taxon>Archangiaceae</taxon>
        <taxon>Melittangium</taxon>
    </lineage>
</organism>
<dbReference type="RefSeq" id="WP_095978752.1">
    <property type="nucleotide sequence ID" value="NZ_CP022163.1"/>
</dbReference>
<feature type="region of interest" description="Disordered" evidence="2">
    <location>
        <begin position="142"/>
        <end position="163"/>
    </location>
</feature>
<accession>A0A250IGE4</accession>
<keyword evidence="1" id="KW-0175">Coiled coil</keyword>
<gene>
    <name evidence="3" type="ORF">MEBOL_003750</name>
</gene>
<evidence type="ECO:0000256" key="1">
    <source>
        <dbReference type="SAM" id="Coils"/>
    </source>
</evidence>
<evidence type="ECO:0000256" key="2">
    <source>
        <dbReference type="SAM" id="MobiDB-lite"/>
    </source>
</evidence>